<protein>
    <submittedName>
        <fullName evidence="4">Wings apart-like protein regulation of heterochromatin-domain-containing protein</fullName>
    </submittedName>
</protein>
<feature type="region of interest" description="Disordered" evidence="2">
    <location>
        <begin position="1"/>
        <end position="356"/>
    </location>
</feature>
<keyword evidence="5" id="KW-1185">Reference proteome</keyword>
<proteinExistence type="inferred from homology"/>
<evidence type="ECO:0000256" key="2">
    <source>
        <dbReference type="SAM" id="MobiDB-lite"/>
    </source>
</evidence>
<comment type="similarity">
    <text evidence="1">Belongs to the WAPL family.</text>
</comment>
<feature type="region of interest" description="Disordered" evidence="2">
    <location>
        <begin position="444"/>
        <end position="484"/>
    </location>
</feature>
<organism evidence="4 5">
    <name type="scientific">Phyllosticta citribraziliensis</name>
    <dbReference type="NCBI Taxonomy" id="989973"/>
    <lineage>
        <taxon>Eukaryota</taxon>
        <taxon>Fungi</taxon>
        <taxon>Dikarya</taxon>
        <taxon>Ascomycota</taxon>
        <taxon>Pezizomycotina</taxon>
        <taxon>Dothideomycetes</taxon>
        <taxon>Dothideomycetes incertae sedis</taxon>
        <taxon>Botryosphaeriales</taxon>
        <taxon>Phyllostictaceae</taxon>
        <taxon>Phyllosticta</taxon>
    </lineage>
</organism>
<accession>A0ABR1L9Y5</accession>
<gene>
    <name evidence="4" type="ORF">J3D65DRAFT_115169</name>
</gene>
<feature type="compositionally biased region" description="Polar residues" evidence="2">
    <location>
        <begin position="344"/>
        <end position="356"/>
    </location>
</feature>
<dbReference type="Pfam" id="PF07814">
    <property type="entry name" value="WAPL"/>
    <property type="match status" value="1"/>
</dbReference>
<feature type="compositionally biased region" description="Basic residues" evidence="2">
    <location>
        <begin position="85"/>
        <end position="94"/>
    </location>
</feature>
<comment type="caution">
    <text evidence="4">The sequence shown here is derived from an EMBL/GenBank/DDBJ whole genome shotgun (WGS) entry which is preliminary data.</text>
</comment>
<evidence type="ECO:0000313" key="4">
    <source>
        <dbReference type="EMBL" id="KAK7531438.1"/>
    </source>
</evidence>
<dbReference type="Proteomes" id="UP001360953">
    <property type="component" value="Unassembled WGS sequence"/>
</dbReference>
<feature type="compositionally biased region" description="Low complexity" evidence="2">
    <location>
        <begin position="15"/>
        <end position="25"/>
    </location>
</feature>
<feature type="domain" description="Wings apart-like protein C-terminal" evidence="3">
    <location>
        <begin position="534"/>
        <end position="872"/>
    </location>
</feature>
<feature type="compositionally biased region" description="Basic and acidic residues" evidence="2">
    <location>
        <begin position="189"/>
        <end position="222"/>
    </location>
</feature>
<dbReference type="InterPro" id="IPR022771">
    <property type="entry name" value="WAPL_C"/>
</dbReference>
<dbReference type="EMBL" id="JBBPEH010000012">
    <property type="protein sequence ID" value="KAK7531438.1"/>
    <property type="molecule type" value="Genomic_DNA"/>
</dbReference>
<feature type="compositionally biased region" description="Polar residues" evidence="2">
    <location>
        <begin position="252"/>
        <end position="269"/>
    </location>
</feature>
<evidence type="ECO:0000313" key="5">
    <source>
        <dbReference type="Proteomes" id="UP001360953"/>
    </source>
</evidence>
<feature type="compositionally biased region" description="Basic and acidic residues" evidence="2">
    <location>
        <begin position="95"/>
        <end position="107"/>
    </location>
</feature>
<sequence length="991" mass="107999">MELPQRRRKMATYGRSSRVSTSSTTYNLFGDAQSPERSRAARPMPPDPPLKRPTKVGPAARSKAESASLSVFDFPSDDDQDMRTQPKRAPAKLPRRADKGLEAHGGSEDSASEQLRHEEAVAETKRLSAKSSDTSIVKGGGTTTGDTDVNGSSIPKGLRRGKGVVEIPKLPVRKLEKSTSKRTLPADDSETKKAEGRSGAEERPSKALKSRREDSPRNEAEASAHSNKSGQRGIRKQNSTNVSKGQGHRKTSSSAAISETGRTAESTSAAKVLSMVRSRRTQAKPENIRTAMSKGKSAPALLQQMLPSPETKPSSPAEPTVSTPKPELSEDEDANVSFPATPPARTSNSPFGTVTPRQNQAWSKLLDFTEKSSPGIIPLDELKITSAVNSNRFRMQRSASDMTAAAGAQKRRLIDTLKQNATQDESSDEEDDETMLDEEDLVAANSASQSKLKKSFGNDSGSFERLGSSQEATSSQSVAAVATGPKHTYSNTRTYLNDGNQNDLFDIPMFEELAPVRKTLVSQDDDLEDGASGMRNIHELRAAGTARRVLDDLEALLDDLEQTSPKSISRRRAALLELCQKLQDKTYVARMTEHSLGRRVFASLAKTKDPILGFGMASAIGIMVVGEAPRSTLEEVYQTGCLGTLAFFLKMNTDISKIARDRKTNMSRLAQGSWVEFRDAIGAIMWPEKTPETISPGSVALKTLEMVVRKLRESGNTEDLLGYQTLADVAELAHGPTQKLASAAATESDIDTLELVLSTLESASINATAWKSRGDESMDQLVKSVDALLVPELSSEQLDALARRLILNITNNNPKNCDVFAKDSLVRNLMRSINTQFQALSTDLDEFEHMKTVEHLILSCGVLINLAEFSERARAATLGDGDEILDSLVTTSVVGIEKAAQAESIDVAHSGVAYGYLTVLLGNLCQNAEIREKVRAKLPDQRFDVHIRAIHQFRVIHQKVDGEAFQGEEGTEVWTTFTERLQGVIDRLKSY</sequence>
<reference evidence="4 5" key="1">
    <citation type="submission" date="2024-04" db="EMBL/GenBank/DDBJ databases">
        <title>Phyllosticta paracitricarpa is synonymous to the EU quarantine fungus P. citricarpa based on phylogenomic analyses.</title>
        <authorList>
            <consortium name="Lawrence Berkeley National Laboratory"/>
            <person name="Van ingen-buijs V.A."/>
            <person name="Van westerhoven A.C."/>
            <person name="Haridas S."/>
            <person name="Skiadas P."/>
            <person name="Martin F."/>
            <person name="Groenewald J.Z."/>
            <person name="Crous P.W."/>
            <person name="Seidl M.F."/>
        </authorList>
    </citation>
    <scope>NUCLEOTIDE SEQUENCE [LARGE SCALE GENOMIC DNA]</scope>
    <source>
        <strain evidence="4 5">CPC 17464</strain>
    </source>
</reference>
<feature type="compositionally biased region" description="Polar residues" evidence="2">
    <location>
        <begin position="224"/>
        <end position="244"/>
    </location>
</feature>
<feature type="compositionally biased region" description="Basic and acidic residues" evidence="2">
    <location>
        <begin position="114"/>
        <end position="126"/>
    </location>
</feature>
<name>A0ABR1L9Y5_9PEZI</name>
<dbReference type="PANTHER" id="PTHR22100">
    <property type="entry name" value="WINGS APART-LIKE PROTEIN HOMOLOG"/>
    <property type="match status" value="1"/>
</dbReference>
<dbReference type="GeneID" id="92026675"/>
<evidence type="ECO:0000259" key="3">
    <source>
        <dbReference type="Pfam" id="PF07814"/>
    </source>
</evidence>
<dbReference type="InterPro" id="IPR011989">
    <property type="entry name" value="ARM-like"/>
</dbReference>
<feature type="compositionally biased region" description="Basic residues" evidence="2">
    <location>
        <begin position="1"/>
        <end position="10"/>
    </location>
</feature>
<evidence type="ECO:0000256" key="1">
    <source>
        <dbReference type="ARBA" id="ARBA00006854"/>
    </source>
</evidence>
<dbReference type="RefSeq" id="XP_066651262.1">
    <property type="nucleotide sequence ID" value="XM_066793769.1"/>
</dbReference>
<dbReference type="Gene3D" id="1.25.10.10">
    <property type="entry name" value="Leucine-rich Repeat Variant"/>
    <property type="match status" value="1"/>
</dbReference>
<dbReference type="PANTHER" id="PTHR22100:SF13">
    <property type="entry name" value="WINGS APART-LIKE PROTEIN HOMOLOG"/>
    <property type="match status" value="1"/>
</dbReference>
<feature type="compositionally biased region" description="Low complexity" evidence="2">
    <location>
        <begin position="468"/>
        <end position="483"/>
    </location>
</feature>
<dbReference type="InterPro" id="IPR039874">
    <property type="entry name" value="WAPL"/>
</dbReference>